<feature type="domain" description="Chromo" evidence="1">
    <location>
        <begin position="46"/>
        <end position="102"/>
    </location>
</feature>
<dbReference type="Proteomes" id="UP000070544">
    <property type="component" value="Unassembled WGS sequence"/>
</dbReference>
<dbReference type="SUPFAM" id="SSF54160">
    <property type="entry name" value="Chromo domain-like"/>
    <property type="match status" value="1"/>
</dbReference>
<dbReference type="InterPro" id="IPR016197">
    <property type="entry name" value="Chromo-like_dom_sf"/>
</dbReference>
<dbReference type="CDD" id="cd00024">
    <property type="entry name" value="CD_CSD"/>
    <property type="match status" value="1"/>
</dbReference>
<protein>
    <recommendedName>
        <fullName evidence="1">Chromo domain-containing protein</fullName>
    </recommendedName>
</protein>
<dbReference type="OrthoDB" id="2194250at2759"/>
<keyword evidence="3" id="KW-1185">Reference proteome</keyword>
<evidence type="ECO:0000313" key="2">
    <source>
        <dbReference type="EMBL" id="KXS09101.1"/>
    </source>
</evidence>
<evidence type="ECO:0000313" key="3">
    <source>
        <dbReference type="Proteomes" id="UP000070544"/>
    </source>
</evidence>
<evidence type="ECO:0000259" key="1">
    <source>
        <dbReference type="PROSITE" id="PS50013"/>
    </source>
</evidence>
<dbReference type="PROSITE" id="PS50013">
    <property type="entry name" value="CHROMO_2"/>
    <property type="match status" value="1"/>
</dbReference>
<dbReference type="EMBL" id="KQ965891">
    <property type="protein sequence ID" value="KXS09101.1"/>
    <property type="molecule type" value="Genomic_DNA"/>
</dbReference>
<dbReference type="Gene3D" id="2.40.50.40">
    <property type="match status" value="1"/>
</dbReference>
<name>A0A138ZXC5_GONPJ</name>
<reference evidence="2 3" key="1">
    <citation type="journal article" date="2015" name="Genome Biol. Evol.">
        <title>Phylogenomic analyses indicate that early fungi evolved digesting cell walls of algal ancestors of land plants.</title>
        <authorList>
            <person name="Chang Y."/>
            <person name="Wang S."/>
            <person name="Sekimoto S."/>
            <person name="Aerts A.L."/>
            <person name="Choi C."/>
            <person name="Clum A."/>
            <person name="LaButti K.M."/>
            <person name="Lindquist E.A."/>
            <person name="Yee Ngan C."/>
            <person name="Ohm R.A."/>
            <person name="Salamov A.A."/>
            <person name="Grigoriev I.V."/>
            <person name="Spatafora J.W."/>
            <person name="Berbee M.L."/>
        </authorList>
    </citation>
    <scope>NUCLEOTIDE SEQUENCE [LARGE SCALE GENOMIC DNA]</scope>
    <source>
        <strain evidence="2 3">JEL478</strain>
    </source>
</reference>
<gene>
    <name evidence="2" type="ORF">M427DRAFT_50007</name>
</gene>
<dbReference type="InterPro" id="IPR000953">
    <property type="entry name" value="Chromo/chromo_shadow_dom"/>
</dbReference>
<organism evidence="2 3">
    <name type="scientific">Gonapodya prolifera (strain JEL478)</name>
    <name type="common">Monoblepharis prolifera</name>
    <dbReference type="NCBI Taxonomy" id="1344416"/>
    <lineage>
        <taxon>Eukaryota</taxon>
        <taxon>Fungi</taxon>
        <taxon>Fungi incertae sedis</taxon>
        <taxon>Chytridiomycota</taxon>
        <taxon>Chytridiomycota incertae sedis</taxon>
        <taxon>Monoblepharidomycetes</taxon>
        <taxon>Monoblepharidales</taxon>
        <taxon>Gonapodyaceae</taxon>
        <taxon>Gonapodya</taxon>
    </lineage>
</organism>
<proteinExistence type="predicted"/>
<dbReference type="AlphaFoldDB" id="A0A138ZXC5"/>
<sequence>MFSTALAIPDVTRLPAEFDLTSPPSEVLSEVVPSPSATSPDGAPVYEVEKILDWRLIGNLLHYYIKVNGYSIREWTEEENVFADDIVFAYEKAHPSGADGKSLTKVQLTRAKNERLERRRKAYFEQPVGERVLLTKARPPRRPTSFKKKANRAIRQAQKAPLFEEEEEDVMEF</sequence>
<accession>A0A138ZXC5</accession>